<reference evidence="2 3" key="1">
    <citation type="journal article" date="2022" name="G3 (Bethesda)">
        <title>Evaluating Illumina-, Nanopore-, and PacBio-based genome assembly strategies with the bald notothen, Trematomus borchgrevinki.</title>
        <authorList>
            <person name="Rayamajhi N."/>
            <person name="Cheng C.C."/>
            <person name="Catchen J.M."/>
        </authorList>
    </citation>
    <scope>NUCLEOTIDE SEQUENCE [LARGE SCALE GENOMIC DNA]</scope>
    <source>
        <strain evidence="2">AGRC-2024</strain>
    </source>
</reference>
<keyword evidence="3" id="KW-1185">Reference proteome</keyword>
<comment type="caution">
    <text evidence="2">The sequence shown here is derived from an EMBL/GenBank/DDBJ whole genome shotgun (WGS) entry which is preliminary data.</text>
</comment>
<organism evidence="2 3">
    <name type="scientific">Pagothenia borchgrevinki</name>
    <name type="common">Bald rockcod</name>
    <name type="synonym">Trematomus borchgrevinki</name>
    <dbReference type="NCBI Taxonomy" id="8213"/>
    <lineage>
        <taxon>Eukaryota</taxon>
        <taxon>Metazoa</taxon>
        <taxon>Chordata</taxon>
        <taxon>Craniata</taxon>
        <taxon>Vertebrata</taxon>
        <taxon>Euteleostomi</taxon>
        <taxon>Actinopterygii</taxon>
        <taxon>Neopterygii</taxon>
        <taxon>Teleostei</taxon>
        <taxon>Neoteleostei</taxon>
        <taxon>Acanthomorphata</taxon>
        <taxon>Eupercaria</taxon>
        <taxon>Perciformes</taxon>
        <taxon>Notothenioidei</taxon>
        <taxon>Nototheniidae</taxon>
        <taxon>Pagothenia</taxon>
    </lineage>
</organism>
<keyword evidence="1" id="KW-0812">Transmembrane</keyword>
<name>A0ABD2GNY8_PAGBO</name>
<keyword evidence="1" id="KW-1133">Transmembrane helix</keyword>
<dbReference type="AlphaFoldDB" id="A0ABD2GNY8"/>
<evidence type="ECO:0000313" key="3">
    <source>
        <dbReference type="Proteomes" id="UP001619887"/>
    </source>
</evidence>
<dbReference type="EMBL" id="JBIYXZ010002076">
    <property type="protein sequence ID" value="KAL3055837.1"/>
    <property type="molecule type" value="Genomic_DNA"/>
</dbReference>
<protein>
    <submittedName>
        <fullName evidence="2">Uncharacterized protein</fullName>
    </submittedName>
</protein>
<dbReference type="Proteomes" id="UP001619887">
    <property type="component" value="Unassembled WGS sequence"/>
</dbReference>
<gene>
    <name evidence="2" type="ORF">OYC64_018522</name>
</gene>
<proteinExistence type="predicted"/>
<evidence type="ECO:0000313" key="2">
    <source>
        <dbReference type="EMBL" id="KAL3055837.1"/>
    </source>
</evidence>
<sequence>MLCQKGMKECKDVIMLPQNTNKWLFILFNLGPEAMKMKYECEFTVEEGVLDKTESGKVTTLLSGQKEVTCPPQPSPPPPSSPPSDLLSWILIGLLALMFLYSCLITAFYIRLTCSDTDPESSTCVEMRKDPRPCSPVDIYCG</sequence>
<reference evidence="2 3" key="2">
    <citation type="journal article" date="2024" name="G3 (Bethesda)">
        <title>The genome of the cryopelagic Antarctic bald notothen, Trematomus borchgrevinki.</title>
        <authorList>
            <person name="Rayamajhi N."/>
            <person name="Rivera-Colon A.G."/>
            <person name="Minhas B.F."/>
            <person name="Cheng C.C."/>
            <person name="Catchen J.M."/>
        </authorList>
    </citation>
    <scope>NUCLEOTIDE SEQUENCE [LARGE SCALE GENOMIC DNA]</scope>
    <source>
        <strain evidence="2">AGRC-2024</strain>
    </source>
</reference>
<feature type="transmembrane region" description="Helical" evidence="1">
    <location>
        <begin position="86"/>
        <end position="110"/>
    </location>
</feature>
<accession>A0ABD2GNY8</accession>
<keyword evidence="1" id="KW-0472">Membrane</keyword>
<evidence type="ECO:0000256" key="1">
    <source>
        <dbReference type="SAM" id="Phobius"/>
    </source>
</evidence>